<evidence type="ECO:0000256" key="2">
    <source>
        <dbReference type="ARBA" id="ARBA00006416"/>
    </source>
</evidence>
<evidence type="ECO:0000313" key="10">
    <source>
        <dbReference type="EMBL" id="KPI39729.1"/>
    </source>
</evidence>
<gene>
    <name evidence="10" type="ORF">AB675_3254</name>
</gene>
<evidence type="ECO:0000256" key="1">
    <source>
        <dbReference type="ARBA" id="ARBA00004448"/>
    </source>
</evidence>
<dbReference type="InterPro" id="IPR005336">
    <property type="entry name" value="MPC"/>
</dbReference>
<evidence type="ECO:0000256" key="7">
    <source>
        <dbReference type="ARBA" id="ARBA00023128"/>
    </source>
</evidence>
<evidence type="ECO:0000256" key="9">
    <source>
        <dbReference type="RuleBase" id="RU363100"/>
    </source>
</evidence>
<dbReference type="STRING" id="1664694.A0A0N0NM30"/>
<dbReference type="AlphaFoldDB" id="A0A0N0NM30"/>
<comment type="subcellular location">
    <subcellularLocation>
        <location evidence="1 9">Mitochondrion inner membrane</location>
        <topology evidence="1 9">Multi-pass membrane protein</topology>
    </subcellularLocation>
</comment>
<evidence type="ECO:0000256" key="6">
    <source>
        <dbReference type="ARBA" id="ARBA00022989"/>
    </source>
</evidence>
<comment type="function">
    <text evidence="9">Mediates the uptake of pyruvate into mitochondria.</text>
</comment>
<keyword evidence="11" id="KW-1185">Reference proteome</keyword>
<keyword evidence="6" id="KW-1133">Transmembrane helix</keyword>
<reference evidence="10 11" key="1">
    <citation type="submission" date="2015-06" db="EMBL/GenBank/DDBJ databases">
        <title>Draft genome of the ant-associated black yeast Phialophora attae CBS 131958.</title>
        <authorList>
            <person name="Moreno L.F."/>
            <person name="Stielow B.J."/>
            <person name="de Hoog S."/>
            <person name="Vicente V.A."/>
            <person name="Weiss V.A."/>
            <person name="de Vries M."/>
            <person name="Cruz L.M."/>
            <person name="Souza E.M."/>
        </authorList>
    </citation>
    <scope>NUCLEOTIDE SEQUENCE [LARGE SCALE GENOMIC DNA]</scope>
    <source>
        <strain evidence="10 11">CBS 131958</strain>
    </source>
</reference>
<name>A0A0N0NM30_9EURO</name>
<dbReference type="RefSeq" id="XP_017999692.1">
    <property type="nucleotide sequence ID" value="XM_018143287.1"/>
</dbReference>
<evidence type="ECO:0000256" key="3">
    <source>
        <dbReference type="ARBA" id="ARBA00022448"/>
    </source>
</evidence>
<dbReference type="GO" id="GO:0005743">
    <property type="term" value="C:mitochondrial inner membrane"/>
    <property type="evidence" value="ECO:0007669"/>
    <property type="project" value="UniProtKB-SubCell"/>
</dbReference>
<protein>
    <recommendedName>
        <fullName evidence="9">Mitochondrial pyruvate carrier</fullName>
    </recommendedName>
</protein>
<dbReference type="Pfam" id="PF03650">
    <property type="entry name" value="MPC"/>
    <property type="match status" value="1"/>
</dbReference>
<evidence type="ECO:0000256" key="8">
    <source>
        <dbReference type="ARBA" id="ARBA00023136"/>
    </source>
</evidence>
<keyword evidence="10" id="KW-0670">Pyruvate</keyword>
<dbReference type="EMBL" id="LFJN01000014">
    <property type="protein sequence ID" value="KPI39729.1"/>
    <property type="molecule type" value="Genomic_DNA"/>
</dbReference>
<sequence length="151" mass="16534">MAAAIKAINAKIRSNPTLDYFCSTHFWGPASNFGIPMAAIADMKKDPEIISGPFTAALSLYSGTFMRYSMAVTPKNYLLFACHFINFGSQTVQGYRWYDYWYMGGRAKAQSLKAETEGKASELASKAEGVFESAKGSVKEGVKEVQKKVGS</sequence>
<accession>A0A0N0NM30</accession>
<dbReference type="OrthoDB" id="1697690at2759"/>
<dbReference type="GeneID" id="28735167"/>
<dbReference type="GO" id="GO:0006850">
    <property type="term" value="P:pyruvate import into mitochondria"/>
    <property type="evidence" value="ECO:0007669"/>
    <property type="project" value="InterPro"/>
</dbReference>
<evidence type="ECO:0000256" key="4">
    <source>
        <dbReference type="ARBA" id="ARBA00022692"/>
    </source>
</evidence>
<comment type="caution">
    <text evidence="10">The sequence shown here is derived from an EMBL/GenBank/DDBJ whole genome shotgun (WGS) entry which is preliminary data.</text>
</comment>
<keyword evidence="3 9" id="KW-0813">Transport</keyword>
<evidence type="ECO:0000313" key="11">
    <source>
        <dbReference type="Proteomes" id="UP000038010"/>
    </source>
</evidence>
<keyword evidence="5 9" id="KW-0999">Mitochondrion inner membrane</keyword>
<dbReference type="PANTHER" id="PTHR14154">
    <property type="entry name" value="UPF0041 BRAIN PROTEIN 44-RELATED"/>
    <property type="match status" value="1"/>
</dbReference>
<dbReference type="Proteomes" id="UP000038010">
    <property type="component" value="Unassembled WGS sequence"/>
</dbReference>
<keyword evidence="8" id="KW-0472">Membrane</keyword>
<comment type="similarity">
    <text evidence="2 9">Belongs to the mitochondrial pyruvate carrier (MPC) (TC 2.A.105) family.</text>
</comment>
<keyword evidence="4" id="KW-0812">Transmembrane</keyword>
<proteinExistence type="inferred from homology"/>
<organism evidence="10 11">
    <name type="scientific">Cyphellophora attinorum</name>
    <dbReference type="NCBI Taxonomy" id="1664694"/>
    <lineage>
        <taxon>Eukaryota</taxon>
        <taxon>Fungi</taxon>
        <taxon>Dikarya</taxon>
        <taxon>Ascomycota</taxon>
        <taxon>Pezizomycotina</taxon>
        <taxon>Eurotiomycetes</taxon>
        <taxon>Chaetothyriomycetidae</taxon>
        <taxon>Chaetothyriales</taxon>
        <taxon>Cyphellophoraceae</taxon>
        <taxon>Cyphellophora</taxon>
    </lineage>
</organism>
<dbReference type="VEuPathDB" id="FungiDB:AB675_3254"/>
<evidence type="ECO:0000256" key="5">
    <source>
        <dbReference type="ARBA" id="ARBA00022792"/>
    </source>
</evidence>
<keyword evidence="7 9" id="KW-0496">Mitochondrion</keyword>